<dbReference type="OrthoDB" id="9770043at2"/>
<dbReference type="Pfam" id="PF00034">
    <property type="entry name" value="Cytochrom_C"/>
    <property type="match status" value="1"/>
</dbReference>
<dbReference type="InterPro" id="IPR009056">
    <property type="entry name" value="Cyt_c-like_dom"/>
</dbReference>
<dbReference type="EMBL" id="VCEJ01000002">
    <property type="protein sequence ID" value="TLV03311.1"/>
    <property type="molecule type" value="Genomic_DNA"/>
</dbReference>
<evidence type="ECO:0000256" key="4">
    <source>
        <dbReference type="PROSITE-ProRule" id="PRU00433"/>
    </source>
</evidence>
<evidence type="ECO:0000256" key="5">
    <source>
        <dbReference type="SAM" id="SignalP"/>
    </source>
</evidence>
<dbReference type="AlphaFoldDB" id="A0A5R9L4H3"/>
<keyword evidence="8" id="KW-1185">Reference proteome</keyword>
<name>A0A5R9L4H3_9BACT</name>
<gene>
    <name evidence="7" type="ORF">FEN17_06780</name>
</gene>
<comment type="caution">
    <text evidence="7">The sequence shown here is derived from an EMBL/GenBank/DDBJ whole genome shotgun (WGS) entry which is preliminary data.</text>
</comment>
<dbReference type="Gene3D" id="1.10.760.10">
    <property type="entry name" value="Cytochrome c-like domain"/>
    <property type="match status" value="1"/>
</dbReference>
<dbReference type="GO" id="GO:0009055">
    <property type="term" value="F:electron transfer activity"/>
    <property type="evidence" value="ECO:0007669"/>
    <property type="project" value="InterPro"/>
</dbReference>
<dbReference type="InterPro" id="IPR011041">
    <property type="entry name" value="Quinoprot_gluc/sorb_DH_b-prop"/>
</dbReference>
<dbReference type="PANTHER" id="PTHR19328:SF13">
    <property type="entry name" value="HIPL1 PROTEIN"/>
    <property type="match status" value="1"/>
</dbReference>
<dbReference type="InterPro" id="IPR012938">
    <property type="entry name" value="Glc/Sorbosone_DH"/>
</dbReference>
<dbReference type="Proteomes" id="UP000306402">
    <property type="component" value="Unassembled WGS sequence"/>
</dbReference>
<dbReference type="Gene3D" id="2.120.10.30">
    <property type="entry name" value="TolB, C-terminal domain"/>
    <property type="match status" value="1"/>
</dbReference>
<keyword evidence="3 4" id="KW-0408">Iron</keyword>
<reference evidence="7 8" key="1">
    <citation type="submission" date="2019-05" db="EMBL/GenBank/DDBJ databases">
        <authorList>
            <person name="Qu J.-H."/>
        </authorList>
    </citation>
    <scope>NUCLEOTIDE SEQUENCE [LARGE SCALE GENOMIC DNA]</scope>
    <source>
        <strain evidence="7 8">T17</strain>
    </source>
</reference>
<dbReference type="InterPro" id="IPR036909">
    <property type="entry name" value="Cyt_c-like_dom_sf"/>
</dbReference>
<dbReference type="PROSITE" id="PS51007">
    <property type="entry name" value="CYTC"/>
    <property type="match status" value="1"/>
</dbReference>
<proteinExistence type="predicted"/>
<feature type="signal peptide" evidence="5">
    <location>
        <begin position="1"/>
        <end position="22"/>
    </location>
</feature>
<feature type="chain" id="PRO_5024289525" evidence="5">
    <location>
        <begin position="23"/>
        <end position="575"/>
    </location>
</feature>
<evidence type="ECO:0000256" key="3">
    <source>
        <dbReference type="ARBA" id="ARBA00023004"/>
    </source>
</evidence>
<evidence type="ECO:0000313" key="8">
    <source>
        <dbReference type="Proteomes" id="UP000306402"/>
    </source>
</evidence>
<evidence type="ECO:0000259" key="6">
    <source>
        <dbReference type="PROSITE" id="PS51007"/>
    </source>
</evidence>
<dbReference type="GO" id="GO:0020037">
    <property type="term" value="F:heme binding"/>
    <property type="evidence" value="ECO:0007669"/>
    <property type="project" value="InterPro"/>
</dbReference>
<evidence type="ECO:0000256" key="2">
    <source>
        <dbReference type="ARBA" id="ARBA00022723"/>
    </source>
</evidence>
<evidence type="ECO:0000313" key="7">
    <source>
        <dbReference type="EMBL" id="TLV03311.1"/>
    </source>
</evidence>
<evidence type="ECO:0000256" key="1">
    <source>
        <dbReference type="ARBA" id="ARBA00022617"/>
    </source>
</evidence>
<sequence>MLRSLLSLSICAVFIFCLINCAGGKKQTSSSTITTSSTKGKELFTTHCVSCHAVEAEEIGPRLGGVTSLLSESELIAFVKNPGKAIDAGNKRAIGLTRRYKMIMPPFDFLKDDEIKSILSYIDEESKAKGIPPLFVNTENVAGEQQERLAAPIKMSPLKIELEDFVTIPPSSDKMPRTRIATMRPHPSGDGTLYVSDQRGIIYRIDHGKVETFLDIRPLIENYVNEPGLGTGLGSFAFHPDYLKNGLIYITHTEAPKGKKADFAYADSIKVSLQWVVSEWKIDDVKSKTFTGKRRELLRINVPNVVHGTQDIGFVPDIDKNDPDYGLLYIGTGDGGSTISKHPELCHKLSSLLGTIIRIDPLGKNSKNGNYGIPSNNPFVNDADPATFKEIYAYGFRNPHRLSWDMADGRKLFSAEVGEANFEEINVIVKGGDYGWNVREGNYGLSLADLKNVYKLPETDEKKFIAPFALYDHFDGSAISGGAVYLGNLKALNHKYVFGDIVNGRLFYVNVDQTLSDGSVHELSIRQNGKPVNLVDLTGSKRVDVRIEYNQQTKDMYIMTKPDGKIRKIVNAFTE</sequence>
<keyword evidence="2 4" id="KW-0479">Metal-binding</keyword>
<dbReference type="PANTHER" id="PTHR19328">
    <property type="entry name" value="HEDGEHOG-INTERACTING PROTEIN"/>
    <property type="match status" value="1"/>
</dbReference>
<dbReference type="RefSeq" id="WP_138364518.1">
    <property type="nucleotide sequence ID" value="NZ_VCEJ01000002.1"/>
</dbReference>
<dbReference type="InterPro" id="IPR011042">
    <property type="entry name" value="6-blade_b-propeller_TolB-like"/>
</dbReference>
<accession>A0A5R9L4H3</accession>
<keyword evidence="1 4" id="KW-0349">Heme</keyword>
<dbReference type="SUPFAM" id="SSF50952">
    <property type="entry name" value="Soluble quinoprotein glucose dehydrogenase"/>
    <property type="match status" value="1"/>
</dbReference>
<organism evidence="7 8">
    <name type="scientific">Dyadobacter luticola</name>
    <dbReference type="NCBI Taxonomy" id="1979387"/>
    <lineage>
        <taxon>Bacteria</taxon>
        <taxon>Pseudomonadati</taxon>
        <taxon>Bacteroidota</taxon>
        <taxon>Cytophagia</taxon>
        <taxon>Cytophagales</taxon>
        <taxon>Spirosomataceae</taxon>
        <taxon>Dyadobacter</taxon>
    </lineage>
</organism>
<dbReference type="Pfam" id="PF07995">
    <property type="entry name" value="GSDH"/>
    <property type="match status" value="1"/>
</dbReference>
<dbReference type="SUPFAM" id="SSF46626">
    <property type="entry name" value="Cytochrome c"/>
    <property type="match status" value="1"/>
</dbReference>
<dbReference type="GO" id="GO:0046872">
    <property type="term" value="F:metal ion binding"/>
    <property type="evidence" value="ECO:0007669"/>
    <property type="project" value="UniProtKB-KW"/>
</dbReference>
<feature type="domain" description="Cytochrome c" evidence="6">
    <location>
        <begin position="35"/>
        <end position="126"/>
    </location>
</feature>
<keyword evidence="5" id="KW-0732">Signal</keyword>
<protein>
    <submittedName>
        <fullName evidence="7">C-type cytochrome</fullName>
    </submittedName>
</protein>